<evidence type="ECO:0000256" key="1">
    <source>
        <dbReference type="SAM" id="MobiDB-lite"/>
    </source>
</evidence>
<reference evidence="2 3" key="1">
    <citation type="submission" date="2017-03" db="EMBL/GenBank/DDBJ databases">
        <authorList>
            <person name="Afonso C.L."/>
            <person name="Miller P.J."/>
            <person name="Scott M.A."/>
            <person name="Spackman E."/>
            <person name="Goraichik I."/>
            <person name="Dimitrov K.M."/>
            <person name="Suarez D.L."/>
            <person name="Swayne D.E."/>
        </authorList>
    </citation>
    <scope>NUCLEOTIDE SEQUENCE [LARGE SCALE GENOMIC DNA]</scope>
    <source>
        <strain evidence="2 3">CIP 102111</strain>
    </source>
</reference>
<dbReference type="AlphaFoldDB" id="A0A2H1I5I1"/>
<dbReference type="EMBL" id="FXZC01000002">
    <property type="protein sequence ID" value="SMX70423.1"/>
    <property type="molecule type" value="Genomic_DNA"/>
</dbReference>
<feature type="compositionally biased region" description="Basic and acidic residues" evidence="1">
    <location>
        <begin position="204"/>
        <end position="220"/>
    </location>
</feature>
<evidence type="ECO:0000313" key="2">
    <source>
        <dbReference type="EMBL" id="SMX70423.1"/>
    </source>
</evidence>
<feature type="region of interest" description="Disordered" evidence="1">
    <location>
        <begin position="176"/>
        <end position="232"/>
    </location>
</feature>
<protein>
    <submittedName>
        <fullName evidence="2">Uncharacterized protein</fullName>
    </submittedName>
</protein>
<accession>A0A2H1I5I1</accession>
<sequence>MGRRSTIGRSRWCRWYHSEHFSASATRNPACLEDSCRRSRSARRPRGTSPRALNPCPHLGEVSHPAPNTLGRAPHPTLHTTPSAAQRTCGTTTSAELRIPHPEREKQPLQRLCVRLRVRGPQEPHLAEAVPRTRNPHHTVSRTTHLWHDNLGEAPHNAPGARKTTGARVVCAAEGAGCAGTPPRRGGRPGPSPPRRTHAPHPAEAAERERPPPRPHEGRNGGRRPSGSGSRELTEHVLEDAAVAVVVGLTRGVDAHHGVEVDGRAVVLGR</sequence>
<evidence type="ECO:0000313" key="3">
    <source>
        <dbReference type="Proteomes" id="UP000234333"/>
    </source>
</evidence>
<gene>
    <name evidence="2" type="ORF">BC102111_00850</name>
</gene>
<organism evidence="2 3">
    <name type="scientific">Brevibacterium casei CIP 102111</name>
    <dbReference type="NCBI Taxonomy" id="1255625"/>
    <lineage>
        <taxon>Bacteria</taxon>
        <taxon>Bacillati</taxon>
        <taxon>Actinomycetota</taxon>
        <taxon>Actinomycetes</taxon>
        <taxon>Micrococcales</taxon>
        <taxon>Brevibacteriaceae</taxon>
        <taxon>Brevibacterium</taxon>
    </lineage>
</organism>
<name>A0A2H1I5I1_9MICO</name>
<feature type="region of interest" description="Disordered" evidence="1">
    <location>
        <begin position="27"/>
        <end position="69"/>
    </location>
</feature>
<proteinExistence type="predicted"/>
<dbReference type="Proteomes" id="UP000234333">
    <property type="component" value="Unassembled WGS sequence"/>
</dbReference>